<dbReference type="Gene3D" id="1.20.140.150">
    <property type="match status" value="1"/>
</dbReference>
<dbReference type="Pfam" id="PF00822">
    <property type="entry name" value="PMP22_Claudin"/>
    <property type="match status" value="1"/>
</dbReference>
<evidence type="ECO:0000256" key="2">
    <source>
        <dbReference type="ARBA" id="ARBA00022692"/>
    </source>
</evidence>
<dbReference type="Proteomes" id="UP001642483">
    <property type="component" value="Unassembled WGS sequence"/>
</dbReference>
<comment type="caution">
    <text evidence="6">The sequence shown here is derived from an EMBL/GenBank/DDBJ whole genome shotgun (WGS) entry which is preliminary data.</text>
</comment>
<feature type="transmembrane region" description="Helical" evidence="5">
    <location>
        <begin position="12"/>
        <end position="34"/>
    </location>
</feature>
<keyword evidence="2 5" id="KW-0812">Transmembrane</keyword>
<accession>A0ABP0H3P0</accession>
<name>A0ABP0H3P0_CLALP</name>
<organism evidence="6 7">
    <name type="scientific">Clavelina lepadiformis</name>
    <name type="common">Light-bulb sea squirt</name>
    <name type="synonym">Ascidia lepadiformis</name>
    <dbReference type="NCBI Taxonomy" id="159417"/>
    <lineage>
        <taxon>Eukaryota</taxon>
        <taxon>Metazoa</taxon>
        <taxon>Chordata</taxon>
        <taxon>Tunicata</taxon>
        <taxon>Ascidiacea</taxon>
        <taxon>Aplousobranchia</taxon>
        <taxon>Clavelinidae</taxon>
        <taxon>Clavelina</taxon>
    </lineage>
</organism>
<dbReference type="InterPro" id="IPR004031">
    <property type="entry name" value="PMP22/EMP/MP20/Claudin"/>
</dbReference>
<keyword evidence="3 5" id="KW-1133">Transmembrane helix</keyword>
<keyword evidence="7" id="KW-1185">Reference proteome</keyword>
<evidence type="ECO:0000313" key="7">
    <source>
        <dbReference type="Proteomes" id="UP001642483"/>
    </source>
</evidence>
<dbReference type="EMBL" id="CAWYQH010000174">
    <property type="protein sequence ID" value="CAK8698604.1"/>
    <property type="molecule type" value="Genomic_DNA"/>
</dbReference>
<feature type="transmembrane region" description="Helical" evidence="5">
    <location>
        <begin position="131"/>
        <end position="151"/>
    </location>
</feature>
<gene>
    <name evidence="6" type="ORF">CVLEPA_LOCUS32034</name>
</gene>
<comment type="subcellular location">
    <subcellularLocation>
        <location evidence="1">Membrane</location>
        <topology evidence="1">Multi-pass membrane protein</topology>
    </subcellularLocation>
</comment>
<evidence type="ECO:0000256" key="3">
    <source>
        <dbReference type="ARBA" id="ARBA00022989"/>
    </source>
</evidence>
<evidence type="ECO:0000256" key="4">
    <source>
        <dbReference type="ARBA" id="ARBA00023136"/>
    </source>
</evidence>
<evidence type="ECO:0000256" key="1">
    <source>
        <dbReference type="ARBA" id="ARBA00004141"/>
    </source>
</evidence>
<keyword evidence="4 5" id="KW-0472">Membrane</keyword>
<proteinExistence type="predicted"/>
<evidence type="ECO:0000256" key="5">
    <source>
        <dbReference type="SAM" id="Phobius"/>
    </source>
</evidence>
<evidence type="ECO:0000313" key="6">
    <source>
        <dbReference type="EMBL" id="CAK8698604.1"/>
    </source>
</evidence>
<reference evidence="6 7" key="1">
    <citation type="submission" date="2024-02" db="EMBL/GenBank/DDBJ databases">
        <authorList>
            <person name="Daric V."/>
            <person name="Darras S."/>
        </authorList>
    </citation>
    <scope>NUCLEOTIDE SEQUENCE [LARGE SCALE GENOMIC DNA]</scope>
</reference>
<protein>
    <submittedName>
        <fullName evidence="6">Uncharacterized protein</fullName>
    </submittedName>
</protein>
<feature type="transmembrane region" description="Helical" evidence="5">
    <location>
        <begin position="100"/>
        <end position="119"/>
    </location>
</feature>
<sequence length="156" mass="16614">MAVYASQLQVTGVLVFGWLALITGISSLAANNWVNVGIVSVGLFKMCAHTVCLNISDPPAWLMATRAFFIISVFAIFAGNIAMTVFKFKYQQKQVQQTGIALLLFGGILAIMSISIYAGKSSSLDEKYSTGFVLAWITSVFALLASGIGCASSRLA</sequence>
<feature type="transmembrane region" description="Helical" evidence="5">
    <location>
        <begin position="67"/>
        <end position="88"/>
    </location>
</feature>